<gene>
    <name evidence="7" type="ORF">FNF27_06101</name>
    <name evidence="5" type="ORF">FNF28_07440</name>
    <name evidence="4" type="ORF">FNF29_07034</name>
    <name evidence="6" type="ORF">FNF31_05512</name>
</gene>
<feature type="compositionally biased region" description="Low complexity" evidence="2">
    <location>
        <begin position="61"/>
        <end position="72"/>
    </location>
</feature>
<evidence type="ECO:0000313" key="5">
    <source>
        <dbReference type="EMBL" id="KAA0148577.1"/>
    </source>
</evidence>
<dbReference type="Gene3D" id="3.15.10.20">
    <property type="entry name" value="Activator of Hsp90 ATPase Aha1, N-terminal domain"/>
    <property type="match status" value="1"/>
</dbReference>
<feature type="region of interest" description="Disordered" evidence="2">
    <location>
        <begin position="37"/>
        <end position="78"/>
    </location>
</feature>
<dbReference type="Proteomes" id="UP000325113">
    <property type="component" value="Unassembled WGS sequence"/>
</dbReference>
<dbReference type="InterPro" id="IPR015310">
    <property type="entry name" value="AHSA1-like_N"/>
</dbReference>
<evidence type="ECO:0000256" key="1">
    <source>
        <dbReference type="ARBA" id="ARBA00006817"/>
    </source>
</evidence>
<dbReference type="SUPFAM" id="SSF103111">
    <property type="entry name" value="Activator of Hsp90 ATPase, Aha1"/>
    <property type="match status" value="1"/>
</dbReference>
<name>A0A5A8C7B5_CAFRO</name>
<dbReference type="GO" id="GO:0051087">
    <property type="term" value="F:protein-folding chaperone binding"/>
    <property type="evidence" value="ECO:0007669"/>
    <property type="project" value="InterPro"/>
</dbReference>
<proteinExistence type="inferred from homology"/>
<dbReference type="OrthoDB" id="567237at2759"/>
<evidence type="ECO:0000313" key="4">
    <source>
        <dbReference type="EMBL" id="KAA0147945.1"/>
    </source>
</evidence>
<organism evidence="5 10">
    <name type="scientific">Cafeteria roenbergensis</name>
    <name type="common">Marine flagellate</name>
    <dbReference type="NCBI Taxonomy" id="33653"/>
    <lineage>
        <taxon>Eukaryota</taxon>
        <taxon>Sar</taxon>
        <taxon>Stramenopiles</taxon>
        <taxon>Bigyra</taxon>
        <taxon>Opalozoa</taxon>
        <taxon>Bicosoecida</taxon>
        <taxon>Cafeteriaceae</taxon>
        <taxon>Cafeteria</taxon>
    </lineage>
</organism>
<dbReference type="Proteomes" id="UP000322899">
    <property type="component" value="Unassembled WGS sequence"/>
</dbReference>
<dbReference type="InterPro" id="IPR036338">
    <property type="entry name" value="Aha1"/>
</dbReference>
<evidence type="ECO:0000313" key="7">
    <source>
        <dbReference type="EMBL" id="KAA0172302.1"/>
    </source>
</evidence>
<dbReference type="EMBL" id="VLTM01000070">
    <property type="protein sequence ID" value="KAA0158181.1"/>
    <property type="molecule type" value="Genomic_DNA"/>
</dbReference>
<dbReference type="OMA" id="WSKQINE"/>
<dbReference type="EMBL" id="VLTO01000049">
    <property type="protein sequence ID" value="KAA0172302.1"/>
    <property type="molecule type" value="Genomic_DNA"/>
</dbReference>
<dbReference type="Proteomes" id="UP000324907">
    <property type="component" value="Unassembled WGS sequence"/>
</dbReference>
<evidence type="ECO:0000313" key="9">
    <source>
        <dbReference type="Proteomes" id="UP000323011"/>
    </source>
</evidence>
<dbReference type="GO" id="GO:0001671">
    <property type="term" value="F:ATPase activator activity"/>
    <property type="evidence" value="ECO:0007669"/>
    <property type="project" value="InterPro"/>
</dbReference>
<keyword evidence="9" id="KW-1185">Reference proteome</keyword>
<dbReference type="PANTHER" id="PTHR13009">
    <property type="entry name" value="HEAT SHOCK PROTEIN 90 HSP90 CO-CHAPERONE AHA-1"/>
    <property type="match status" value="1"/>
</dbReference>
<dbReference type="Proteomes" id="UP000323011">
    <property type="component" value="Unassembled WGS sequence"/>
</dbReference>
<comment type="similarity">
    <text evidence="1">Belongs to the AHA1 family.</text>
</comment>
<protein>
    <recommendedName>
        <fullName evidence="3">Activator of Hsp90 ATPase AHSA1-like N-terminal domain-containing protein</fullName>
    </recommendedName>
</protein>
<accession>A0A5A8C7B5</accession>
<dbReference type="EMBL" id="VLTL01000261">
    <property type="protein sequence ID" value="KAA0148577.1"/>
    <property type="molecule type" value="Genomic_DNA"/>
</dbReference>
<dbReference type="EMBL" id="VLTN01000059">
    <property type="protein sequence ID" value="KAA0147945.1"/>
    <property type="molecule type" value="Genomic_DNA"/>
</dbReference>
<feature type="region of interest" description="Disordered" evidence="2">
    <location>
        <begin position="1"/>
        <end position="20"/>
    </location>
</feature>
<evidence type="ECO:0000256" key="2">
    <source>
        <dbReference type="SAM" id="MobiDB-lite"/>
    </source>
</evidence>
<evidence type="ECO:0000313" key="8">
    <source>
        <dbReference type="Proteomes" id="UP000322899"/>
    </source>
</evidence>
<dbReference type="AlphaFoldDB" id="A0A5A8C7B5"/>
<comment type="caution">
    <text evidence="5">The sequence shown here is derived from an EMBL/GenBank/DDBJ whole genome shotgun (WGS) entry which is preliminary data.</text>
</comment>
<dbReference type="Pfam" id="PF09229">
    <property type="entry name" value="Aha1_N"/>
    <property type="match status" value="1"/>
</dbReference>
<evidence type="ECO:0000259" key="3">
    <source>
        <dbReference type="Pfam" id="PF09229"/>
    </source>
</evidence>
<feature type="domain" description="Activator of Hsp90 ATPase AHSA1-like N-terminal" evidence="3">
    <location>
        <begin position="81"/>
        <end position="211"/>
    </location>
</feature>
<evidence type="ECO:0000313" key="11">
    <source>
        <dbReference type="Proteomes" id="UP000325113"/>
    </source>
</evidence>
<sequence length="219" mass="22722">MAAASSTPEEGVAGDKKPFDSAHYKWAEEMKRRGEELKALGVDTTPKAIDAGSAGGDDAGDALAKSKSKGSAWNTGGTWEDRDTTEWLKEALTTRLLAAGADVAVGARAARLAFTAVDKCEGSSSVVYVRGKAKPGFEIKLKASFSLTATDDATVVLGKGTVSADEMCDYDGYDFDLSVRASAEAGSGATSSDCKRAAGKSKELVTESLRAAVDEMASM</sequence>
<evidence type="ECO:0000313" key="6">
    <source>
        <dbReference type="EMBL" id="KAA0158181.1"/>
    </source>
</evidence>
<evidence type="ECO:0000313" key="10">
    <source>
        <dbReference type="Proteomes" id="UP000324907"/>
    </source>
</evidence>
<reference evidence="8 9" key="1">
    <citation type="submission" date="2019-07" db="EMBL/GenBank/DDBJ databases">
        <title>Genomes of Cafeteria roenbergensis.</title>
        <authorList>
            <person name="Fischer M.G."/>
            <person name="Hackl T."/>
            <person name="Roman M."/>
        </authorList>
    </citation>
    <scope>NUCLEOTIDE SEQUENCE [LARGE SCALE GENOMIC DNA]</scope>
    <source>
        <strain evidence="4 9">BVI</strain>
        <strain evidence="6 11">Cflag</strain>
        <strain evidence="7 8">E4-10P</strain>
        <strain evidence="5 10">RCC970-E3</strain>
    </source>
</reference>